<evidence type="ECO:0000259" key="3">
    <source>
        <dbReference type="SMART" id="SM00909"/>
    </source>
</evidence>
<dbReference type="SMART" id="SM00909">
    <property type="entry name" value="Germane"/>
    <property type="match status" value="2"/>
</dbReference>
<feature type="region of interest" description="Disordered" evidence="1">
    <location>
        <begin position="53"/>
        <end position="75"/>
    </location>
</feature>
<comment type="caution">
    <text evidence="4">The sequence shown here is derived from an EMBL/GenBank/DDBJ whole genome shotgun (WGS) entry which is preliminary data.</text>
</comment>
<protein>
    <submittedName>
        <fullName evidence="4">GerMN domain-containing protein</fullName>
    </submittedName>
</protein>
<keyword evidence="5" id="KW-1185">Reference proteome</keyword>
<dbReference type="InterPro" id="IPR019606">
    <property type="entry name" value="GerMN"/>
</dbReference>
<evidence type="ECO:0000313" key="5">
    <source>
        <dbReference type="Proteomes" id="UP001596142"/>
    </source>
</evidence>
<evidence type="ECO:0000313" key="4">
    <source>
        <dbReference type="EMBL" id="MFC5712699.1"/>
    </source>
</evidence>
<feature type="domain" description="GerMN" evidence="3">
    <location>
        <begin position="105"/>
        <end position="195"/>
    </location>
</feature>
<dbReference type="RefSeq" id="WP_385939915.1">
    <property type="nucleotide sequence ID" value="NZ_JBHSOZ010000003.1"/>
</dbReference>
<evidence type="ECO:0000256" key="2">
    <source>
        <dbReference type="SAM" id="SignalP"/>
    </source>
</evidence>
<feature type="signal peptide" evidence="2">
    <location>
        <begin position="1"/>
        <end position="25"/>
    </location>
</feature>
<reference evidence="5" key="1">
    <citation type="journal article" date="2019" name="Int. J. Syst. Evol. Microbiol.">
        <title>The Global Catalogue of Microorganisms (GCM) 10K type strain sequencing project: providing services to taxonomists for standard genome sequencing and annotation.</title>
        <authorList>
            <consortium name="The Broad Institute Genomics Platform"/>
            <consortium name="The Broad Institute Genome Sequencing Center for Infectious Disease"/>
            <person name="Wu L."/>
            <person name="Ma J."/>
        </authorList>
    </citation>
    <scope>NUCLEOTIDE SEQUENCE [LARGE SCALE GENOMIC DNA]</scope>
    <source>
        <strain evidence="5">CECT 7184</strain>
    </source>
</reference>
<keyword evidence="2" id="KW-0732">Signal</keyword>
<evidence type="ECO:0000256" key="1">
    <source>
        <dbReference type="SAM" id="MobiDB-lite"/>
    </source>
</evidence>
<feature type="chain" id="PRO_5045653567" evidence="2">
    <location>
        <begin position="26"/>
        <end position="364"/>
    </location>
</feature>
<dbReference type="Pfam" id="PF10646">
    <property type="entry name" value="Germane"/>
    <property type="match status" value="2"/>
</dbReference>
<organism evidence="4 5">
    <name type="scientific">Thalassorhabdus alkalitolerans</name>
    <dbReference type="NCBI Taxonomy" id="2282697"/>
    <lineage>
        <taxon>Bacteria</taxon>
        <taxon>Bacillati</taxon>
        <taxon>Bacillota</taxon>
        <taxon>Bacilli</taxon>
        <taxon>Bacillales</taxon>
        <taxon>Bacillaceae</taxon>
        <taxon>Thalassorhabdus</taxon>
    </lineage>
</organism>
<dbReference type="EMBL" id="JBHSOZ010000003">
    <property type="protein sequence ID" value="MFC5712699.1"/>
    <property type="molecule type" value="Genomic_DNA"/>
</dbReference>
<feature type="domain" description="GerMN" evidence="3">
    <location>
        <begin position="255"/>
        <end position="344"/>
    </location>
</feature>
<proteinExistence type="predicted"/>
<dbReference type="Proteomes" id="UP001596142">
    <property type="component" value="Unassembled WGS sequence"/>
</dbReference>
<sequence>MKRAIIKGVSGAAVLGLLLSGCGFGNNEAGQEMDSPQIDYIDEGTDLEMEAGNEVDGTSEEEGAESEEGSAEISEETVDREIYLLDEDGMVVPQTLSLPKEEGALRQALEYLVIDGPVTQMIPNGFQAVLPPGTEIDVHLTEDGTAVADFSPEFEEYPADKELSILQSITWTLTQFENVEEVQIRINGYDQEVMPVNETPIGDGLSRSNGINLETGNASDLTQSESVSVYFLSQKGEEVYYVPVTRRVDREKDQMESVVEELLEGPEHESSLLSDFRNGVELTEEPTVEGGVVSLTFNDQILSELEGTAISNHVLNTLALSFTELEGIEEVAVSVEGTDEVLTTSGEVLAEPVSRPAQVNTGEF</sequence>
<accession>A0ABW0YRG7</accession>
<gene>
    <name evidence="4" type="ORF">ACFPU1_07890</name>
</gene>
<dbReference type="PROSITE" id="PS51257">
    <property type="entry name" value="PROKAR_LIPOPROTEIN"/>
    <property type="match status" value="1"/>
</dbReference>
<name>A0ABW0YRG7_9BACI</name>